<evidence type="ECO:0000313" key="1">
    <source>
        <dbReference type="EMBL" id="NOV95564.1"/>
    </source>
</evidence>
<evidence type="ECO:0000313" key="2">
    <source>
        <dbReference type="Proteomes" id="UP000757540"/>
    </source>
</evidence>
<dbReference type="Proteomes" id="UP000757540">
    <property type="component" value="Unassembled WGS sequence"/>
</dbReference>
<dbReference type="RefSeq" id="WP_171781849.1">
    <property type="nucleotide sequence ID" value="NZ_BAAAML010000002.1"/>
</dbReference>
<dbReference type="EMBL" id="JABEZU010000001">
    <property type="protein sequence ID" value="NOV95564.1"/>
    <property type="molecule type" value="Genomic_DNA"/>
</dbReference>
<keyword evidence="2" id="KW-1185">Reference proteome</keyword>
<proteinExistence type="predicted"/>
<comment type="caution">
    <text evidence="1">The sequence shown here is derived from an EMBL/GenBank/DDBJ whole genome shotgun (WGS) entry which is preliminary data.</text>
</comment>
<organism evidence="1 2">
    <name type="scientific">Isoptericola halotolerans</name>
    <dbReference type="NCBI Taxonomy" id="300560"/>
    <lineage>
        <taxon>Bacteria</taxon>
        <taxon>Bacillati</taxon>
        <taxon>Actinomycetota</taxon>
        <taxon>Actinomycetes</taxon>
        <taxon>Micrococcales</taxon>
        <taxon>Promicromonosporaceae</taxon>
        <taxon>Isoptericola</taxon>
    </lineage>
</organism>
<gene>
    <name evidence="1" type="ORF">HDG69_000117</name>
</gene>
<protein>
    <submittedName>
        <fullName evidence="1">Uncharacterized protein</fullName>
    </submittedName>
</protein>
<reference evidence="1 2" key="1">
    <citation type="submission" date="2020-05" db="EMBL/GenBank/DDBJ databases">
        <title>Genomic Encyclopedia of Type Strains, Phase III (KMG-III): the genomes of soil and plant-associated and newly described type strains.</title>
        <authorList>
            <person name="Whitman W."/>
        </authorList>
    </citation>
    <scope>NUCLEOTIDE SEQUENCE [LARGE SCALE GENOMIC DNA]</scope>
    <source>
        <strain evidence="1 2">KCTC 19046</strain>
    </source>
</reference>
<accession>A0ABX1ZY78</accession>
<name>A0ABX1ZY78_9MICO</name>
<sequence>MTDADLVSRVALTTGLSPSEAARVVDDVLAWYSEPVEAYVRRRHAALQTAGHRNEEIYGRIVAELRDRVVAAPDLTERQVRRIVYG</sequence>